<dbReference type="AlphaFoldDB" id="A0A382KWL0"/>
<keyword evidence="1" id="KW-0812">Transmembrane</keyword>
<proteinExistence type="predicted"/>
<evidence type="ECO:0000256" key="1">
    <source>
        <dbReference type="SAM" id="Phobius"/>
    </source>
</evidence>
<sequence>MKFDIKNILIGVIIGIISTTFVFLLIGNIDIQTDFQFGENLDVDNKDIRISIEKSIDKNNQEVILVDAVGKGTVTMKDIENELEKVFTENNIDASSGIEVNITLDEEFDVK</sequence>
<organism evidence="2">
    <name type="scientific">marine metagenome</name>
    <dbReference type="NCBI Taxonomy" id="408172"/>
    <lineage>
        <taxon>unclassified sequences</taxon>
        <taxon>metagenomes</taxon>
        <taxon>ecological metagenomes</taxon>
    </lineage>
</organism>
<dbReference type="EMBL" id="UINC01082356">
    <property type="protein sequence ID" value="SVC27051.1"/>
    <property type="molecule type" value="Genomic_DNA"/>
</dbReference>
<gene>
    <name evidence="2" type="ORF">METZ01_LOCUS279905</name>
</gene>
<reference evidence="2" key="1">
    <citation type="submission" date="2018-05" db="EMBL/GenBank/DDBJ databases">
        <authorList>
            <person name="Lanie J.A."/>
            <person name="Ng W.-L."/>
            <person name="Kazmierczak K.M."/>
            <person name="Andrzejewski T.M."/>
            <person name="Davidsen T.M."/>
            <person name="Wayne K.J."/>
            <person name="Tettelin H."/>
            <person name="Glass J.I."/>
            <person name="Rusch D."/>
            <person name="Podicherti R."/>
            <person name="Tsui H.-C.T."/>
            <person name="Winkler M.E."/>
        </authorList>
    </citation>
    <scope>NUCLEOTIDE SEQUENCE</scope>
</reference>
<feature type="transmembrane region" description="Helical" evidence="1">
    <location>
        <begin position="7"/>
        <end position="26"/>
    </location>
</feature>
<name>A0A382KWL0_9ZZZZ</name>
<keyword evidence="1" id="KW-0472">Membrane</keyword>
<keyword evidence="1" id="KW-1133">Transmembrane helix</keyword>
<evidence type="ECO:0000313" key="2">
    <source>
        <dbReference type="EMBL" id="SVC27051.1"/>
    </source>
</evidence>
<accession>A0A382KWL0</accession>
<protein>
    <submittedName>
        <fullName evidence="2">Uncharacterized protein</fullName>
    </submittedName>
</protein>